<evidence type="ECO:0000313" key="8">
    <source>
        <dbReference type="EMBL" id="MFC3196171.1"/>
    </source>
</evidence>
<keyword evidence="3" id="KW-1003">Cell membrane</keyword>
<dbReference type="RefSeq" id="WP_379018626.1">
    <property type="nucleotide sequence ID" value="NZ_JBHRTA010000004.1"/>
</dbReference>
<proteinExistence type="inferred from homology"/>
<dbReference type="PANTHER" id="PTHR30250:SF10">
    <property type="entry name" value="LIPOPOLYSACCHARIDE BIOSYNTHESIS PROTEIN WZXC"/>
    <property type="match status" value="1"/>
</dbReference>
<evidence type="ECO:0000256" key="5">
    <source>
        <dbReference type="ARBA" id="ARBA00022989"/>
    </source>
</evidence>
<keyword evidence="4 7" id="KW-0812">Transmembrane</keyword>
<evidence type="ECO:0000256" key="4">
    <source>
        <dbReference type="ARBA" id="ARBA00022692"/>
    </source>
</evidence>
<evidence type="ECO:0000313" key="9">
    <source>
        <dbReference type="Proteomes" id="UP001595526"/>
    </source>
</evidence>
<comment type="subcellular location">
    <subcellularLocation>
        <location evidence="1">Cell membrane</location>
        <topology evidence="1">Multi-pass membrane protein</topology>
    </subcellularLocation>
</comment>
<dbReference type="PANTHER" id="PTHR30250">
    <property type="entry name" value="PST FAMILY PREDICTED COLANIC ACID TRANSPORTER"/>
    <property type="match status" value="1"/>
</dbReference>
<feature type="transmembrane region" description="Helical" evidence="7">
    <location>
        <begin position="434"/>
        <end position="453"/>
    </location>
</feature>
<organism evidence="8 9">
    <name type="scientific">Parapedobacter deserti</name>
    <dbReference type="NCBI Taxonomy" id="1912957"/>
    <lineage>
        <taxon>Bacteria</taxon>
        <taxon>Pseudomonadati</taxon>
        <taxon>Bacteroidota</taxon>
        <taxon>Sphingobacteriia</taxon>
        <taxon>Sphingobacteriales</taxon>
        <taxon>Sphingobacteriaceae</taxon>
        <taxon>Parapedobacter</taxon>
    </lineage>
</organism>
<evidence type="ECO:0000256" key="3">
    <source>
        <dbReference type="ARBA" id="ARBA00022475"/>
    </source>
</evidence>
<protein>
    <submittedName>
        <fullName evidence="8">Lipopolysaccharide biosynthesis protein</fullName>
    </submittedName>
</protein>
<accession>A0ABV7JDM1</accession>
<dbReference type="InterPro" id="IPR050833">
    <property type="entry name" value="Poly_Biosynth_Transport"/>
</dbReference>
<keyword evidence="9" id="KW-1185">Reference proteome</keyword>
<evidence type="ECO:0000256" key="7">
    <source>
        <dbReference type="SAM" id="Phobius"/>
    </source>
</evidence>
<feature type="transmembrane region" description="Helical" evidence="7">
    <location>
        <begin position="129"/>
        <end position="147"/>
    </location>
</feature>
<feature type="transmembrane region" description="Helical" evidence="7">
    <location>
        <begin position="59"/>
        <end position="78"/>
    </location>
</feature>
<dbReference type="Proteomes" id="UP001595526">
    <property type="component" value="Unassembled WGS sequence"/>
</dbReference>
<feature type="transmembrane region" description="Helical" evidence="7">
    <location>
        <begin position="99"/>
        <end position="123"/>
    </location>
</feature>
<keyword evidence="5 7" id="KW-1133">Transmembrane helix</keyword>
<evidence type="ECO:0000256" key="1">
    <source>
        <dbReference type="ARBA" id="ARBA00004651"/>
    </source>
</evidence>
<feature type="transmembrane region" description="Helical" evidence="7">
    <location>
        <begin position="33"/>
        <end position="53"/>
    </location>
</feature>
<feature type="transmembrane region" description="Helical" evidence="7">
    <location>
        <begin position="372"/>
        <end position="389"/>
    </location>
</feature>
<comment type="similarity">
    <text evidence="2">Belongs to the polysaccharide synthase family.</text>
</comment>
<sequence>MVEARKVYRRWFDTDHLTGNLKKRSVKGGVNTVFAQLFSFGTHMISTAVMARLVSPEGFGVVAMVTAITGFVVIFKDLGFSSAVIQNKFVTQKQISTLFWLNIMFSFVISLIILALAPVMVSFYGEPRLFNITLAFAFSIFFGGFSLQHNALMKRQMRFKQLSSVRMLNAAASVLIGVVLAWMGFDYWAIVGATIAQTALNVIQLWTVCNWRPNLVFDVARVRHLVRFGAGVTGFDLVNYFSRNADNVLIGRFIGATALGLYSKSYQLLMLPITQLRGPLTTVALPALSTLQRDPKKYAEFYRRYVFILAFFSMPLVAYLAVFSEEVILLVLGEAWIDVAYIFELLAFASFIQPVAGSTGLVMITTGQTKRYFIWGVISAIVTVLGYLVGINWGITGIAVSYIVVNYTLLFPALHWSLKGSPVSISMFLAEIQYPLLFSIISAAACWSTKNFFGNWPDLLLVAVGCSIGSLVYLSLWFVSKHTQNKFKGVMEIKSLILNK</sequence>
<evidence type="ECO:0000256" key="2">
    <source>
        <dbReference type="ARBA" id="ARBA00007430"/>
    </source>
</evidence>
<comment type="caution">
    <text evidence="8">The sequence shown here is derived from an EMBL/GenBank/DDBJ whole genome shotgun (WGS) entry which is preliminary data.</text>
</comment>
<feature type="transmembrane region" description="Helical" evidence="7">
    <location>
        <begin position="191"/>
        <end position="211"/>
    </location>
</feature>
<feature type="transmembrane region" description="Helical" evidence="7">
    <location>
        <begin position="167"/>
        <end position="185"/>
    </location>
</feature>
<name>A0ABV7JDM1_9SPHI</name>
<dbReference type="EMBL" id="JBHRTA010000004">
    <property type="protein sequence ID" value="MFC3196171.1"/>
    <property type="molecule type" value="Genomic_DNA"/>
</dbReference>
<feature type="transmembrane region" description="Helical" evidence="7">
    <location>
        <begin position="305"/>
        <end position="322"/>
    </location>
</feature>
<gene>
    <name evidence="8" type="ORF">ACFOET_00960</name>
</gene>
<evidence type="ECO:0000256" key="6">
    <source>
        <dbReference type="ARBA" id="ARBA00023136"/>
    </source>
</evidence>
<keyword evidence="6 7" id="KW-0472">Membrane</keyword>
<feature type="transmembrane region" description="Helical" evidence="7">
    <location>
        <begin position="459"/>
        <end position="479"/>
    </location>
</feature>
<reference evidence="9" key="1">
    <citation type="journal article" date="2019" name="Int. J. Syst. Evol. Microbiol.">
        <title>The Global Catalogue of Microorganisms (GCM) 10K type strain sequencing project: providing services to taxonomists for standard genome sequencing and annotation.</title>
        <authorList>
            <consortium name="The Broad Institute Genomics Platform"/>
            <consortium name="The Broad Institute Genome Sequencing Center for Infectious Disease"/>
            <person name="Wu L."/>
            <person name="Ma J."/>
        </authorList>
    </citation>
    <scope>NUCLEOTIDE SEQUENCE [LARGE SCALE GENOMIC DNA]</scope>
    <source>
        <strain evidence="9">KCTC 52416</strain>
    </source>
</reference>
<dbReference type="CDD" id="cd13127">
    <property type="entry name" value="MATE_tuaB_like"/>
    <property type="match status" value="1"/>
</dbReference>
<dbReference type="Pfam" id="PF13440">
    <property type="entry name" value="Polysacc_synt_3"/>
    <property type="match status" value="1"/>
</dbReference>
<feature type="transmembrane region" description="Helical" evidence="7">
    <location>
        <begin position="395"/>
        <end position="414"/>
    </location>
</feature>